<evidence type="ECO:0000313" key="3">
    <source>
        <dbReference type="Proteomes" id="UP000182798"/>
    </source>
</evidence>
<dbReference type="Proteomes" id="UP000182798">
    <property type="component" value="Unassembled WGS sequence"/>
</dbReference>
<gene>
    <name evidence="2" type="ORF">BGC33_13335</name>
</gene>
<evidence type="ECO:0000256" key="1">
    <source>
        <dbReference type="SAM" id="SignalP"/>
    </source>
</evidence>
<accession>A0A1J8P376</accession>
<feature type="chain" id="PRO_5009649259" evidence="1">
    <location>
        <begin position="34"/>
        <end position="190"/>
    </location>
</feature>
<dbReference type="EMBL" id="MIQH01000333">
    <property type="protein sequence ID" value="OJA03670.1"/>
    <property type="molecule type" value="Genomic_DNA"/>
</dbReference>
<name>A0A1J8P376_9GAMM</name>
<feature type="signal peptide" evidence="1">
    <location>
        <begin position="1"/>
        <end position="33"/>
    </location>
</feature>
<protein>
    <submittedName>
        <fullName evidence="2">Uncharacterized protein</fullName>
    </submittedName>
</protein>
<evidence type="ECO:0000313" key="2">
    <source>
        <dbReference type="EMBL" id="OJA03670.1"/>
    </source>
</evidence>
<keyword evidence="1" id="KW-0732">Signal</keyword>
<comment type="caution">
    <text evidence="2">The sequence shown here is derived from an EMBL/GenBank/DDBJ whole genome shotgun (WGS) entry which is preliminary data.</text>
</comment>
<dbReference type="AlphaFoldDB" id="A0A1J8P376"/>
<sequence>MVINYQSKNFIMNTFNRFIITALLTLFASQAFAVEPTVIKIERTDETTLTITHDQPIKQIHDGGYYNILIEINKKVYVGIRDSHGNLVADNSKTITAVAPDSDGFAVIWKMTVPEFIDMDRDNLTTIDDIFIAGLGWANNSNEYVLSYSITNFSLCYQNCGLAITSTNAFSTNEKVESTTHTLTASDPAA</sequence>
<feature type="non-terminal residue" evidence="2">
    <location>
        <position position="190"/>
    </location>
</feature>
<organism evidence="2 3">
    <name type="scientific">Bathymodiolus thermophilus thioautotrophic gill symbiont</name>
    <dbReference type="NCBI Taxonomy" id="2360"/>
    <lineage>
        <taxon>Bacteria</taxon>
        <taxon>Pseudomonadati</taxon>
        <taxon>Pseudomonadota</taxon>
        <taxon>Gammaproteobacteria</taxon>
        <taxon>sulfur-oxidizing symbionts</taxon>
    </lineage>
</organism>
<reference evidence="3" key="1">
    <citation type="submission" date="2016-09" db="EMBL/GenBank/DDBJ databases">
        <title>Genome Sequence of Bathymodiolus thermophilus sulfur-oxidizing gill endosymbiont.</title>
        <authorList>
            <person name="Ponnudurai R."/>
            <person name="Kleiner M."/>
            <person name="Sayavedra L."/>
            <person name="Thuermer A."/>
            <person name="Felbeck H."/>
            <person name="Schlueter R."/>
            <person name="Schweder T."/>
            <person name="Markert S."/>
        </authorList>
    </citation>
    <scope>NUCLEOTIDE SEQUENCE [LARGE SCALE GENOMIC DNA]</scope>
    <source>
        <strain evidence="3">BAT/CrabSpa'14</strain>
    </source>
</reference>
<proteinExistence type="predicted"/>